<evidence type="ECO:0000256" key="2">
    <source>
        <dbReference type="ARBA" id="ARBA00023027"/>
    </source>
</evidence>
<dbReference type="Proteomes" id="UP000216533">
    <property type="component" value="Unassembled WGS sequence"/>
</dbReference>
<dbReference type="GO" id="GO:0016491">
    <property type="term" value="F:oxidoreductase activity"/>
    <property type="evidence" value="ECO:0007669"/>
    <property type="project" value="UniProtKB-KW"/>
</dbReference>
<dbReference type="PANTHER" id="PTHR43333">
    <property type="entry name" value="2-HACID_DH_C DOMAIN-CONTAINING PROTEIN"/>
    <property type="match status" value="1"/>
</dbReference>
<dbReference type="Pfam" id="PF02826">
    <property type="entry name" value="2-Hacid_dh_C"/>
    <property type="match status" value="1"/>
</dbReference>
<evidence type="ECO:0000256" key="1">
    <source>
        <dbReference type="ARBA" id="ARBA00023002"/>
    </source>
</evidence>
<keyword evidence="2" id="KW-0520">NAD</keyword>
<keyword evidence="1" id="KW-0560">Oxidoreductase</keyword>
<evidence type="ECO:0000313" key="5">
    <source>
        <dbReference type="Proteomes" id="UP000216533"/>
    </source>
</evidence>
<dbReference type="InterPro" id="IPR036291">
    <property type="entry name" value="NAD(P)-bd_dom_sf"/>
</dbReference>
<dbReference type="EMBL" id="NMVI01000014">
    <property type="protein sequence ID" value="OYN88082.1"/>
    <property type="molecule type" value="Genomic_DNA"/>
</dbReference>
<accession>A0A255EF86</accession>
<gene>
    <name evidence="4" type="ORF">CGZ92_05565</name>
</gene>
<dbReference type="AlphaFoldDB" id="A0A255EF86"/>
<evidence type="ECO:0000259" key="3">
    <source>
        <dbReference type="Pfam" id="PF02826"/>
    </source>
</evidence>
<protein>
    <submittedName>
        <fullName evidence="4">Hydroxyacid dehydrogenase</fullName>
    </submittedName>
</protein>
<dbReference type="Gene3D" id="3.40.50.720">
    <property type="entry name" value="NAD(P)-binding Rossmann-like Domain"/>
    <property type="match status" value="2"/>
</dbReference>
<evidence type="ECO:0000313" key="4">
    <source>
        <dbReference type="EMBL" id="OYN88082.1"/>
    </source>
</evidence>
<comment type="caution">
    <text evidence="4">The sequence shown here is derived from an EMBL/GenBank/DDBJ whole genome shotgun (WGS) entry which is preliminary data.</text>
</comment>
<proteinExistence type="predicted"/>
<feature type="domain" description="D-isomer specific 2-hydroxyacid dehydrogenase NAD-binding" evidence="3">
    <location>
        <begin position="141"/>
        <end position="312"/>
    </location>
</feature>
<reference evidence="4 5" key="1">
    <citation type="submission" date="2017-07" db="EMBL/GenBank/DDBJ databases">
        <title>Draft whole genome sequences of clinical Proprionibacteriaceae strains.</title>
        <authorList>
            <person name="Bernier A.-M."/>
            <person name="Bernard K."/>
            <person name="Domingo M.-C."/>
        </authorList>
    </citation>
    <scope>NUCLEOTIDE SEQUENCE [LARGE SCALE GENOMIC DNA]</scope>
    <source>
        <strain evidence="4 5">NML 160184</strain>
    </source>
</reference>
<dbReference type="CDD" id="cd05300">
    <property type="entry name" value="2-Hacid_dh_1"/>
    <property type="match status" value="1"/>
</dbReference>
<organism evidence="4 5">
    <name type="scientific">Parenemella sanctibonifatiensis</name>
    <dbReference type="NCBI Taxonomy" id="2016505"/>
    <lineage>
        <taxon>Bacteria</taxon>
        <taxon>Bacillati</taxon>
        <taxon>Actinomycetota</taxon>
        <taxon>Actinomycetes</taxon>
        <taxon>Propionibacteriales</taxon>
        <taxon>Propionibacteriaceae</taxon>
        <taxon>Parenemella</taxon>
    </lineage>
</organism>
<dbReference type="SUPFAM" id="SSF51735">
    <property type="entry name" value="NAD(P)-binding Rossmann-fold domains"/>
    <property type="match status" value="1"/>
</dbReference>
<sequence>MTSRLRVVVATPLEPELCDLLTEREPRIDLVVEQDLLPPMRWAGDHEGDPDFRRTPEQQARFEELVHSAEALYGIPDTDPALLAETVRRNPKLRWVQTMAAGGGAQIKAAGLEQADLDRIKWTTSAGAHSRTLTEWAVFGVLAGAKELPRLQKLQAERSWPTRWPMKQVFDMRICVVGLGHIGRGIAQAFTALGAEVVGVRSHPQPTEGAVEVYGTDQVLEAVTDCDAIVAAVPGTSASAGMIGAAELAAAKPGVIIANVGRGNAIDEPALIEALHSGQVSFAALDVTAVEPLPADSELWSFPQVVISPHTAALHADEDRLIAELFAENAGRLLDGLELRNLVDTVQFY</sequence>
<name>A0A255EF86_9ACTN</name>
<dbReference type="InterPro" id="IPR006140">
    <property type="entry name" value="D-isomer_DH_NAD-bd"/>
</dbReference>
<dbReference type="GO" id="GO:0051287">
    <property type="term" value="F:NAD binding"/>
    <property type="evidence" value="ECO:0007669"/>
    <property type="project" value="InterPro"/>
</dbReference>
<dbReference type="RefSeq" id="WP_094450400.1">
    <property type="nucleotide sequence ID" value="NZ_NMVI01000014.1"/>
</dbReference>
<dbReference type="PANTHER" id="PTHR43333:SF1">
    <property type="entry name" value="D-ISOMER SPECIFIC 2-HYDROXYACID DEHYDROGENASE NAD-BINDING DOMAIN-CONTAINING PROTEIN"/>
    <property type="match status" value="1"/>
</dbReference>